<sequence>MLNKPKRGAAESDVTTAGEGGGSDVERRGGLGGSTLKCFPIPSKVWSSGVYRFDLNQAIVTGNK</sequence>
<organism evidence="2 3">
    <name type="scientific">Drosophila simulans</name>
    <name type="common">Fruit fly</name>
    <dbReference type="NCBI Taxonomy" id="7240"/>
    <lineage>
        <taxon>Eukaryota</taxon>
        <taxon>Metazoa</taxon>
        <taxon>Ecdysozoa</taxon>
        <taxon>Arthropoda</taxon>
        <taxon>Hexapoda</taxon>
        <taxon>Insecta</taxon>
        <taxon>Pterygota</taxon>
        <taxon>Neoptera</taxon>
        <taxon>Endopterygota</taxon>
        <taxon>Diptera</taxon>
        <taxon>Brachycera</taxon>
        <taxon>Muscomorpha</taxon>
        <taxon>Ephydroidea</taxon>
        <taxon>Drosophilidae</taxon>
        <taxon>Drosophila</taxon>
        <taxon>Sophophora</taxon>
    </lineage>
</organism>
<evidence type="ECO:0000313" key="3">
    <source>
        <dbReference type="Proteomes" id="UP000000304"/>
    </source>
</evidence>
<name>B4Q748_DROSI</name>
<dbReference type="Proteomes" id="UP000000304">
    <property type="component" value="Chromosome 2L"/>
</dbReference>
<dbReference type="HOGENOM" id="CLU_2870000_0_0_1"/>
<accession>B4Q748</accession>
<gene>
    <name evidence="2" type="primary">Dsim\GD17825</name>
    <name evidence="2" type="ORF">Dsim_GD17825</name>
</gene>
<keyword evidence="3" id="KW-1185">Reference proteome</keyword>
<feature type="region of interest" description="Disordered" evidence="1">
    <location>
        <begin position="1"/>
        <end position="33"/>
    </location>
</feature>
<proteinExistence type="predicted"/>
<reference evidence="2 3" key="1">
    <citation type="journal article" date="2007" name="Nature">
        <title>Evolution of genes and genomes on the Drosophila phylogeny.</title>
        <authorList>
            <consortium name="Drosophila 12 Genomes Consortium"/>
            <person name="Clark A.G."/>
            <person name="Eisen M.B."/>
            <person name="Smith D.R."/>
            <person name="Bergman C.M."/>
            <person name="Oliver B."/>
            <person name="Markow T.A."/>
            <person name="Kaufman T.C."/>
            <person name="Kellis M."/>
            <person name="Gelbart W."/>
            <person name="Iyer V.N."/>
            <person name="Pollard D.A."/>
            <person name="Sackton T.B."/>
            <person name="Larracuente A.M."/>
            <person name="Singh N.D."/>
            <person name="Abad J.P."/>
            <person name="Abt D.N."/>
            <person name="Adryan B."/>
            <person name="Aguade M."/>
            <person name="Akashi H."/>
            <person name="Anderson W.W."/>
            <person name="Aquadro C.F."/>
            <person name="Ardell D.H."/>
            <person name="Arguello R."/>
            <person name="Artieri C.G."/>
            <person name="Barbash D.A."/>
            <person name="Barker D."/>
            <person name="Barsanti P."/>
            <person name="Batterham P."/>
            <person name="Batzoglou S."/>
            <person name="Begun D."/>
            <person name="Bhutkar A."/>
            <person name="Blanco E."/>
            <person name="Bosak S.A."/>
            <person name="Bradley R.K."/>
            <person name="Brand A.D."/>
            <person name="Brent M.R."/>
            <person name="Brooks A.N."/>
            <person name="Brown R.H."/>
            <person name="Butlin R.K."/>
            <person name="Caggese C."/>
            <person name="Calvi B.R."/>
            <person name="Bernardo de Carvalho A."/>
            <person name="Caspi A."/>
            <person name="Castrezana S."/>
            <person name="Celniker S.E."/>
            <person name="Chang J.L."/>
            <person name="Chapple C."/>
            <person name="Chatterji S."/>
            <person name="Chinwalla A."/>
            <person name="Civetta A."/>
            <person name="Clifton S.W."/>
            <person name="Comeron J.M."/>
            <person name="Costello J.C."/>
            <person name="Coyne J.A."/>
            <person name="Daub J."/>
            <person name="David R.G."/>
            <person name="Delcher A.L."/>
            <person name="Delehaunty K."/>
            <person name="Do C.B."/>
            <person name="Ebling H."/>
            <person name="Edwards K."/>
            <person name="Eickbush T."/>
            <person name="Evans J.D."/>
            <person name="Filipski A."/>
            <person name="Findeiss S."/>
            <person name="Freyhult E."/>
            <person name="Fulton L."/>
            <person name="Fulton R."/>
            <person name="Garcia A.C."/>
            <person name="Gardiner A."/>
            <person name="Garfield D.A."/>
            <person name="Garvin B.E."/>
            <person name="Gibson G."/>
            <person name="Gilbert D."/>
            <person name="Gnerre S."/>
            <person name="Godfrey J."/>
            <person name="Good R."/>
            <person name="Gotea V."/>
            <person name="Gravely B."/>
            <person name="Greenberg A.J."/>
            <person name="Griffiths-Jones S."/>
            <person name="Gross S."/>
            <person name="Guigo R."/>
            <person name="Gustafson E.A."/>
            <person name="Haerty W."/>
            <person name="Hahn M.W."/>
            <person name="Halligan D.L."/>
            <person name="Halpern A.L."/>
            <person name="Halter G.M."/>
            <person name="Han M.V."/>
            <person name="Heger A."/>
            <person name="Hillier L."/>
            <person name="Hinrichs A.S."/>
            <person name="Holmes I."/>
            <person name="Hoskins R.A."/>
            <person name="Hubisz M.J."/>
            <person name="Hultmark D."/>
            <person name="Huntley M.A."/>
            <person name="Jaffe D.B."/>
            <person name="Jagadeeshan S."/>
            <person name="Jeck W.R."/>
            <person name="Johnson J."/>
            <person name="Jones C.D."/>
            <person name="Jordan W.C."/>
            <person name="Karpen G.H."/>
            <person name="Kataoka E."/>
            <person name="Keightley P.D."/>
            <person name="Kheradpour P."/>
            <person name="Kirkness E.F."/>
            <person name="Koerich L.B."/>
            <person name="Kristiansen K."/>
            <person name="Kudrna D."/>
            <person name="Kulathinal R.J."/>
            <person name="Kumar S."/>
            <person name="Kwok R."/>
            <person name="Lander E."/>
            <person name="Langley C.H."/>
            <person name="Lapoint R."/>
            <person name="Lazzaro B.P."/>
            <person name="Lee S.J."/>
            <person name="Levesque L."/>
            <person name="Li R."/>
            <person name="Lin C.F."/>
            <person name="Lin M.F."/>
            <person name="Lindblad-Toh K."/>
            <person name="Llopart A."/>
            <person name="Long M."/>
            <person name="Low L."/>
            <person name="Lozovsky E."/>
            <person name="Lu J."/>
            <person name="Luo M."/>
            <person name="Machado C.A."/>
            <person name="Makalowski W."/>
            <person name="Marzo M."/>
            <person name="Matsuda M."/>
            <person name="Matzkin L."/>
            <person name="McAllister B."/>
            <person name="McBride C.S."/>
            <person name="McKernan B."/>
            <person name="McKernan K."/>
            <person name="Mendez-Lago M."/>
            <person name="Minx P."/>
            <person name="Mollenhauer M.U."/>
            <person name="Montooth K."/>
            <person name="Mount S.M."/>
            <person name="Mu X."/>
            <person name="Myers E."/>
            <person name="Negre B."/>
            <person name="Newfeld S."/>
            <person name="Nielsen R."/>
            <person name="Noor M.A."/>
            <person name="O'Grady P."/>
            <person name="Pachter L."/>
            <person name="Papaceit M."/>
            <person name="Parisi M.J."/>
            <person name="Parisi M."/>
            <person name="Parts L."/>
            <person name="Pedersen J.S."/>
            <person name="Pesole G."/>
            <person name="Phillippy A.M."/>
            <person name="Ponting C.P."/>
            <person name="Pop M."/>
            <person name="Porcelli D."/>
            <person name="Powell J.R."/>
            <person name="Prohaska S."/>
            <person name="Pruitt K."/>
            <person name="Puig M."/>
            <person name="Quesneville H."/>
            <person name="Ram K.R."/>
            <person name="Rand D."/>
            <person name="Rasmussen M.D."/>
            <person name="Reed L.K."/>
            <person name="Reenan R."/>
            <person name="Reily A."/>
            <person name="Remington K.A."/>
            <person name="Rieger T.T."/>
            <person name="Ritchie M.G."/>
            <person name="Robin C."/>
            <person name="Rogers Y.H."/>
            <person name="Rohde C."/>
            <person name="Rozas J."/>
            <person name="Rubenfield M.J."/>
            <person name="Ruiz A."/>
            <person name="Russo S."/>
            <person name="Salzberg S.L."/>
            <person name="Sanchez-Gracia A."/>
            <person name="Saranga D.J."/>
            <person name="Sato H."/>
            <person name="Schaeffer S.W."/>
            <person name="Schatz M.C."/>
            <person name="Schlenke T."/>
            <person name="Schwartz R."/>
            <person name="Segarra C."/>
            <person name="Singh R.S."/>
            <person name="Sirot L."/>
            <person name="Sirota M."/>
            <person name="Sisneros N.B."/>
            <person name="Smith C.D."/>
            <person name="Smith T.F."/>
            <person name="Spieth J."/>
            <person name="Stage D.E."/>
            <person name="Stark A."/>
            <person name="Stephan W."/>
            <person name="Strausberg R.L."/>
            <person name="Strempel S."/>
            <person name="Sturgill D."/>
            <person name="Sutton G."/>
            <person name="Sutton G.G."/>
            <person name="Tao W."/>
            <person name="Teichmann S."/>
            <person name="Tobari Y.N."/>
            <person name="Tomimura Y."/>
            <person name="Tsolas J.M."/>
            <person name="Valente V.L."/>
            <person name="Venter E."/>
            <person name="Venter J.C."/>
            <person name="Vicario S."/>
            <person name="Vieira F.G."/>
            <person name="Vilella A.J."/>
            <person name="Villasante A."/>
            <person name="Walenz B."/>
            <person name="Wang J."/>
            <person name="Wasserman M."/>
            <person name="Watts T."/>
            <person name="Wilson D."/>
            <person name="Wilson R.K."/>
            <person name="Wing R.A."/>
            <person name="Wolfner M.F."/>
            <person name="Wong A."/>
            <person name="Wong G.K."/>
            <person name="Wu C.I."/>
            <person name="Wu G."/>
            <person name="Yamamoto D."/>
            <person name="Yang H.P."/>
            <person name="Yang S.P."/>
            <person name="Yorke J.A."/>
            <person name="Yoshida K."/>
            <person name="Zdobnov E."/>
            <person name="Zhang P."/>
            <person name="Zhang Y."/>
            <person name="Zimin A.V."/>
            <person name="Baldwin J."/>
            <person name="Abdouelleil A."/>
            <person name="Abdulkadir J."/>
            <person name="Abebe A."/>
            <person name="Abera B."/>
            <person name="Abreu J."/>
            <person name="Acer S.C."/>
            <person name="Aftuck L."/>
            <person name="Alexander A."/>
            <person name="An P."/>
            <person name="Anderson E."/>
            <person name="Anderson S."/>
            <person name="Arachi H."/>
            <person name="Azer M."/>
            <person name="Bachantsang P."/>
            <person name="Barry A."/>
            <person name="Bayul T."/>
            <person name="Berlin A."/>
            <person name="Bessette D."/>
            <person name="Bloom T."/>
            <person name="Blye J."/>
            <person name="Boguslavskiy L."/>
            <person name="Bonnet C."/>
            <person name="Boukhgalter B."/>
            <person name="Bourzgui I."/>
            <person name="Brown A."/>
            <person name="Cahill P."/>
            <person name="Channer S."/>
            <person name="Cheshatsang Y."/>
            <person name="Chuda L."/>
            <person name="Citroen M."/>
            <person name="Collymore A."/>
            <person name="Cooke P."/>
            <person name="Costello M."/>
            <person name="D'Aco K."/>
            <person name="Daza R."/>
            <person name="De Haan G."/>
            <person name="DeGray S."/>
            <person name="DeMaso C."/>
            <person name="Dhargay N."/>
            <person name="Dooley K."/>
            <person name="Dooley E."/>
            <person name="Doricent M."/>
            <person name="Dorje P."/>
            <person name="Dorjee K."/>
            <person name="Dupes A."/>
            <person name="Elong R."/>
            <person name="Falk J."/>
            <person name="Farina A."/>
            <person name="Faro S."/>
            <person name="Ferguson D."/>
            <person name="Fisher S."/>
            <person name="Foley C.D."/>
            <person name="Franke A."/>
            <person name="Friedrich D."/>
            <person name="Gadbois L."/>
            <person name="Gearin G."/>
            <person name="Gearin C.R."/>
            <person name="Giannoukos G."/>
            <person name="Goode T."/>
            <person name="Graham J."/>
            <person name="Grandbois E."/>
            <person name="Grewal S."/>
            <person name="Gyaltsen K."/>
            <person name="Hafez N."/>
            <person name="Hagos B."/>
            <person name="Hall J."/>
            <person name="Henson C."/>
            <person name="Hollinger A."/>
            <person name="Honan T."/>
            <person name="Huard M.D."/>
            <person name="Hughes L."/>
            <person name="Hurhula B."/>
            <person name="Husby M.E."/>
            <person name="Kamat A."/>
            <person name="Kanga B."/>
            <person name="Kashin S."/>
            <person name="Khazanovich D."/>
            <person name="Kisner P."/>
            <person name="Lance K."/>
            <person name="Lara M."/>
            <person name="Lee W."/>
            <person name="Lennon N."/>
            <person name="Letendre F."/>
            <person name="LeVine R."/>
            <person name="Lipovsky A."/>
            <person name="Liu X."/>
            <person name="Liu J."/>
            <person name="Liu S."/>
            <person name="Lokyitsang T."/>
            <person name="Lokyitsang Y."/>
            <person name="Lubonja R."/>
            <person name="Lui A."/>
            <person name="MacDonald P."/>
            <person name="Magnisalis V."/>
            <person name="Maru K."/>
            <person name="Matthews C."/>
            <person name="McCusker W."/>
            <person name="McDonough S."/>
            <person name="Mehta T."/>
            <person name="Meldrim J."/>
            <person name="Meneus L."/>
            <person name="Mihai O."/>
            <person name="Mihalev A."/>
            <person name="Mihova T."/>
            <person name="Mittelman R."/>
            <person name="Mlenga V."/>
            <person name="Montmayeur A."/>
            <person name="Mulrain L."/>
            <person name="Navidi A."/>
            <person name="Naylor J."/>
            <person name="Negash T."/>
            <person name="Nguyen T."/>
            <person name="Nguyen N."/>
            <person name="Nicol R."/>
            <person name="Norbu C."/>
            <person name="Norbu N."/>
            <person name="Novod N."/>
            <person name="O'Neill B."/>
            <person name="Osman S."/>
            <person name="Markiewicz E."/>
            <person name="Oyono O.L."/>
            <person name="Patti C."/>
            <person name="Phunkhang P."/>
            <person name="Pierre F."/>
            <person name="Priest M."/>
            <person name="Raghuraman S."/>
            <person name="Rege F."/>
            <person name="Reyes R."/>
            <person name="Rise C."/>
            <person name="Rogov P."/>
            <person name="Ross K."/>
            <person name="Ryan E."/>
            <person name="Settipalli S."/>
            <person name="Shea T."/>
            <person name="Sherpa N."/>
            <person name="Shi L."/>
            <person name="Shih D."/>
            <person name="Sparrow T."/>
            <person name="Spaulding J."/>
            <person name="Stalker J."/>
            <person name="Stange-Thomann N."/>
            <person name="Stavropoulos S."/>
            <person name="Stone C."/>
            <person name="Strader C."/>
            <person name="Tesfaye S."/>
            <person name="Thomson T."/>
            <person name="Thoulutsang Y."/>
            <person name="Thoulutsang D."/>
            <person name="Topham K."/>
            <person name="Topping I."/>
            <person name="Tsamla T."/>
            <person name="Vassiliev H."/>
            <person name="Vo A."/>
            <person name="Wangchuk T."/>
            <person name="Wangdi T."/>
            <person name="Weiand M."/>
            <person name="Wilkinson J."/>
            <person name="Wilson A."/>
            <person name="Yadav S."/>
            <person name="Young G."/>
            <person name="Yu Q."/>
            <person name="Zembek L."/>
            <person name="Zhong D."/>
            <person name="Zimmer A."/>
            <person name="Zwirko Z."/>
            <person name="Jaffe D.B."/>
            <person name="Alvarez P."/>
            <person name="Brockman W."/>
            <person name="Butler J."/>
            <person name="Chin C."/>
            <person name="Gnerre S."/>
            <person name="Grabherr M."/>
            <person name="Kleber M."/>
            <person name="Mauceli E."/>
            <person name="MacCallum I."/>
        </authorList>
    </citation>
    <scope>NUCLEOTIDE SEQUENCE [LARGE SCALE GENOMIC DNA]</scope>
    <source>
        <strain evidence="3">white501</strain>
    </source>
</reference>
<dbReference type="EMBL" id="CM000361">
    <property type="protein sequence ID" value="EDX03339.1"/>
    <property type="molecule type" value="Genomic_DNA"/>
</dbReference>
<protein>
    <submittedName>
        <fullName evidence="2">GD17825</fullName>
    </submittedName>
</protein>
<evidence type="ECO:0000313" key="2">
    <source>
        <dbReference type="EMBL" id="EDX03339.1"/>
    </source>
</evidence>
<dbReference type="AlphaFoldDB" id="B4Q748"/>
<evidence type="ECO:0000256" key="1">
    <source>
        <dbReference type="SAM" id="MobiDB-lite"/>
    </source>
</evidence>